<dbReference type="Gene3D" id="2.30.30.60">
    <property type="match status" value="1"/>
</dbReference>
<comment type="caution">
    <text evidence="12">The sequence shown here is derived from an EMBL/GenBank/DDBJ whole genome shotgun (WGS) entry which is preliminary data.</text>
</comment>
<reference evidence="12 13" key="1">
    <citation type="submission" date="2019-08" db="EMBL/GenBank/DDBJ databases">
        <title>Genome of Psychroserpens burtonensis ACAM 167.</title>
        <authorList>
            <person name="Bowman J.P."/>
        </authorList>
    </citation>
    <scope>NUCLEOTIDE SEQUENCE [LARGE SCALE GENOMIC DNA]</scope>
    <source>
        <strain evidence="12 13">ACAM 167</strain>
    </source>
</reference>
<evidence type="ECO:0000313" key="13">
    <source>
        <dbReference type="Proteomes" id="UP000321938"/>
    </source>
</evidence>
<keyword evidence="3" id="KW-0997">Cell inner membrane</keyword>
<accession>A0A5C7BKU7</accession>
<feature type="transmembrane region" description="Helical" evidence="10">
    <location>
        <begin position="20"/>
        <end position="41"/>
    </location>
</feature>
<evidence type="ECO:0000256" key="3">
    <source>
        <dbReference type="ARBA" id="ARBA00022519"/>
    </source>
</evidence>
<evidence type="ECO:0000256" key="4">
    <source>
        <dbReference type="ARBA" id="ARBA00022692"/>
    </source>
</evidence>
<evidence type="ECO:0000256" key="10">
    <source>
        <dbReference type="SAM" id="Phobius"/>
    </source>
</evidence>
<evidence type="ECO:0000256" key="1">
    <source>
        <dbReference type="ARBA" id="ARBA00004429"/>
    </source>
</evidence>
<dbReference type="InterPro" id="IPR023408">
    <property type="entry name" value="MscS_beta-dom_sf"/>
</dbReference>
<feature type="domain" description="Mechanosensitive ion channel MscS" evidence="11">
    <location>
        <begin position="190"/>
        <end position="258"/>
    </location>
</feature>
<evidence type="ECO:0000256" key="5">
    <source>
        <dbReference type="ARBA" id="ARBA00022989"/>
    </source>
</evidence>
<feature type="transmembrane region" description="Helical" evidence="10">
    <location>
        <begin position="145"/>
        <end position="164"/>
    </location>
</feature>
<keyword evidence="13" id="KW-1185">Reference proteome</keyword>
<protein>
    <recommendedName>
        <fullName evidence="8">Mechanosensing system component YbdG</fullName>
    </recommendedName>
    <alternativeName>
        <fullName evidence="9">Mechanosensitive channel homolog YbdG</fullName>
    </alternativeName>
</protein>
<keyword evidence="7 10" id="KW-0472">Membrane</keyword>
<evidence type="ECO:0000256" key="7">
    <source>
        <dbReference type="ARBA" id="ARBA00023136"/>
    </source>
</evidence>
<name>A0A5C7BKU7_9FLAO</name>
<gene>
    <name evidence="12" type="ORF">ES692_00395</name>
</gene>
<dbReference type="InterPro" id="IPR006685">
    <property type="entry name" value="MscS_channel_2nd"/>
</dbReference>
<dbReference type="AlphaFoldDB" id="A0A5C7BKU7"/>
<feature type="transmembrane region" description="Helical" evidence="10">
    <location>
        <begin position="170"/>
        <end position="188"/>
    </location>
</feature>
<feature type="transmembrane region" description="Helical" evidence="10">
    <location>
        <begin position="103"/>
        <end position="124"/>
    </location>
</feature>
<feature type="transmembrane region" description="Helical" evidence="10">
    <location>
        <begin position="77"/>
        <end position="97"/>
    </location>
</feature>
<keyword evidence="6" id="KW-0346">Stress response</keyword>
<evidence type="ECO:0000256" key="8">
    <source>
        <dbReference type="ARBA" id="ARBA00093630"/>
    </source>
</evidence>
<organism evidence="12 13">
    <name type="scientific">Psychroserpens burtonensis</name>
    <dbReference type="NCBI Taxonomy" id="49278"/>
    <lineage>
        <taxon>Bacteria</taxon>
        <taxon>Pseudomonadati</taxon>
        <taxon>Bacteroidota</taxon>
        <taxon>Flavobacteriia</taxon>
        <taxon>Flavobacteriales</taxon>
        <taxon>Flavobacteriaceae</taxon>
        <taxon>Psychroserpens</taxon>
    </lineage>
</organism>
<dbReference type="SUPFAM" id="SSF50182">
    <property type="entry name" value="Sm-like ribonucleoproteins"/>
    <property type="match status" value="1"/>
</dbReference>
<dbReference type="PANTHER" id="PTHR30414:SF0">
    <property type="entry name" value="MINICONDUCTANCE MECHANOSENSITIVE CHANNEL YBDG"/>
    <property type="match status" value="1"/>
</dbReference>
<dbReference type="GO" id="GO:0071470">
    <property type="term" value="P:cellular response to osmotic stress"/>
    <property type="evidence" value="ECO:0007669"/>
    <property type="project" value="InterPro"/>
</dbReference>
<evidence type="ECO:0000256" key="9">
    <source>
        <dbReference type="ARBA" id="ARBA00093659"/>
    </source>
</evidence>
<evidence type="ECO:0000313" key="12">
    <source>
        <dbReference type="EMBL" id="TXE20289.1"/>
    </source>
</evidence>
<keyword evidence="5 10" id="KW-1133">Transmembrane helix</keyword>
<dbReference type="EMBL" id="VOSB01000001">
    <property type="protein sequence ID" value="TXE20289.1"/>
    <property type="molecule type" value="Genomic_DNA"/>
</dbReference>
<dbReference type="GO" id="GO:0008381">
    <property type="term" value="F:mechanosensitive monoatomic ion channel activity"/>
    <property type="evidence" value="ECO:0007669"/>
    <property type="project" value="InterPro"/>
</dbReference>
<keyword evidence="2" id="KW-1003">Cell membrane</keyword>
<evidence type="ECO:0000256" key="2">
    <source>
        <dbReference type="ARBA" id="ARBA00022475"/>
    </source>
</evidence>
<evidence type="ECO:0000259" key="11">
    <source>
        <dbReference type="Pfam" id="PF00924"/>
    </source>
</evidence>
<dbReference type="InterPro" id="IPR010920">
    <property type="entry name" value="LSM_dom_sf"/>
</dbReference>
<evidence type="ECO:0000256" key="6">
    <source>
        <dbReference type="ARBA" id="ARBA00023016"/>
    </source>
</evidence>
<dbReference type="Proteomes" id="UP000321938">
    <property type="component" value="Unassembled WGS sequence"/>
</dbReference>
<dbReference type="InterPro" id="IPR030192">
    <property type="entry name" value="YbdG"/>
</dbReference>
<sequence length="412" mass="47704">MDKLHCYFYDYFVSIGVTELSATYFNMLCLLFILLIITYIADKLTRVLLINFFGKFSERTKTNFDDLLINHRAPRNIAHLLPLFLTIKLFPFVFHDFPQFETYIILFLKVVTIILTIWIIRSILKTFESYFKTLPSLRDKPIDSYIQVAMMFVWIVGIASILAILIDLSFLKFFTTLGAASAILLLIFKDTILGFVASIQVAINDSVRIGDWITMEKYGADGDVIEINLSTVQVQNFDMTITNIPTYALISDSFKNWRGMTSSGGRRIKRSILLKARSVKYLNDEHIEKLKKIQLITNYLIRQQADISKFNEKKNIDKSVMINGLNLTNLGVFRKYLQTYIEQNSAVNKEMFIMVRQLAPTSQGLPLEIYCFSSDKRWENYEYIMSDIFDHALAAVTYFDLEIYELNAGIVE</sequence>
<dbReference type="STRING" id="1123037.GCA_000425305_00692"/>
<keyword evidence="4 10" id="KW-0812">Transmembrane</keyword>
<dbReference type="Pfam" id="PF00924">
    <property type="entry name" value="MS_channel_2nd"/>
    <property type="match status" value="1"/>
</dbReference>
<dbReference type="RefSeq" id="WP_037051282.1">
    <property type="nucleotide sequence ID" value="NZ_VOSB01000001.1"/>
</dbReference>
<dbReference type="PANTHER" id="PTHR30414">
    <property type="entry name" value="MINICONDUCTANCE MECHANOSENSITIVE CHANNEL YBDG"/>
    <property type="match status" value="1"/>
</dbReference>
<dbReference type="GO" id="GO:0005886">
    <property type="term" value="C:plasma membrane"/>
    <property type="evidence" value="ECO:0007669"/>
    <property type="project" value="UniProtKB-SubCell"/>
</dbReference>
<dbReference type="FunFam" id="2.30.30.60:FF:000002">
    <property type="entry name" value="Mechanosensitive ion channel family protein"/>
    <property type="match status" value="1"/>
</dbReference>
<proteinExistence type="predicted"/>
<dbReference type="OrthoDB" id="9775207at2"/>
<comment type="subcellular location">
    <subcellularLocation>
        <location evidence="1">Cell inner membrane</location>
        <topology evidence="1">Multi-pass membrane protein</topology>
    </subcellularLocation>
</comment>